<dbReference type="STRING" id="426128.SAMN05660297_01385"/>
<evidence type="ECO:0000313" key="3">
    <source>
        <dbReference type="Proteomes" id="UP000199568"/>
    </source>
</evidence>
<dbReference type="GO" id="GO:0016787">
    <property type="term" value="F:hydrolase activity"/>
    <property type="evidence" value="ECO:0007669"/>
    <property type="project" value="InterPro"/>
</dbReference>
<reference evidence="2 3" key="1">
    <citation type="submission" date="2016-10" db="EMBL/GenBank/DDBJ databases">
        <authorList>
            <person name="de Groot N.N."/>
        </authorList>
    </citation>
    <scope>NUCLEOTIDE SEQUENCE [LARGE SCALE GENOMIC DNA]</scope>
    <source>
        <strain evidence="2 3">DSM 18979</strain>
    </source>
</reference>
<dbReference type="Pfam" id="PF00149">
    <property type="entry name" value="Metallophos"/>
    <property type="match status" value="1"/>
</dbReference>
<gene>
    <name evidence="2" type="ORF">SAMN05660297_01385</name>
</gene>
<dbReference type="EMBL" id="FOHU01000004">
    <property type="protein sequence ID" value="SET09507.1"/>
    <property type="molecule type" value="Genomic_DNA"/>
</dbReference>
<dbReference type="InterPro" id="IPR004843">
    <property type="entry name" value="Calcineurin-like_PHP"/>
</dbReference>
<evidence type="ECO:0000259" key="1">
    <source>
        <dbReference type="Pfam" id="PF00149"/>
    </source>
</evidence>
<dbReference type="InterPro" id="IPR029052">
    <property type="entry name" value="Metallo-depent_PP-like"/>
</dbReference>
<dbReference type="SUPFAM" id="SSF56300">
    <property type="entry name" value="Metallo-dependent phosphatases"/>
    <property type="match status" value="1"/>
</dbReference>
<organism evidence="2 3">
    <name type="scientific">Natronincola peptidivorans</name>
    <dbReference type="NCBI Taxonomy" id="426128"/>
    <lineage>
        <taxon>Bacteria</taxon>
        <taxon>Bacillati</taxon>
        <taxon>Bacillota</taxon>
        <taxon>Clostridia</taxon>
        <taxon>Peptostreptococcales</taxon>
        <taxon>Natronincolaceae</taxon>
        <taxon>Natronincola</taxon>
    </lineage>
</organism>
<dbReference type="Proteomes" id="UP000199568">
    <property type="component" value="Unassembled WGS sequence"/>
</dbReference>
<dbReference type="OrthoDB" id="2111073at2"/>
<sequence length="209" mass="24034">MLMRIQEKIKTWIGLLMDKPYLPRQLLEAKGPLLLHISDTPEEIYEYIVRLIKKLQPDYIIHTGDLVDNIKLEVLPEAVDDYSSALGKFLPQLESVEAKEIYYTLGNHDNSEVVREITEKGIVMEEGNIMVEGVSLYINHYHIDKTLAGDYYLFGHSFEPDSSTDKNQVKLNGLMGINIIDLTTKQVYILPYPFATNQFRKMEKRGIGL</sequence>
<keyword evidence="3" id="KW-1185">Reference proteome</keyword>
<protein>
    <submittedName>
        <fullName evidence="2">Calcineurin-like phosphoesterase</fullName>
    </submittedName>
</protein>
<evidence type="ECO:0000313" key="2">
    <source>
        <dbReference type="EMBL" id="SET09507.1"/>
    </source>
</evidence>
<dbReference type="AlphaFoldDB" id="A0A1I0BT19"/>
<accession>A0A1I0BT19</accession>
<name>A0A1I0BT19_9FIRM</name>
<dbReference type="Gene3D" id="3.60.21.10">
    <property type="match status" value="1"/>
</dbReference>
<proteinExistence type="predicted"/>
<feature type="domain" description="Calcineurin-like phosphoesterase" evidence="1">
    <location>
        <begin position="34"/>
        <end position="128"/>
    </location>
</feature>